<keyword evidence="2" id="KW-0472">Membrane</keyword>
<name>A0ABT2S2T1_9FIRM</name>
<reference evidence="3 4" key="1">
    <citation type="journal article" date="2021" name="ISME Commun">
        <title>Automated analysis of genomic sequences facilitates high-throughput and comprehensive description of bacteria.</title>
        <authorList>
            <person name="Hitch T.C.A."/>
        </authorList>
    </citation>
    <scope>NUCLEOTIDE SEQUENCE [LARGE SCALE GENOMIC DNA]</scope>
    <source>
        <strain evidence="3 4">Sanger_02</strain>
    </source>
</reference>
<dbReference type="RefSeq" id="WP_262580565.1">
    <property type="nucleotide sequence ID" value="NZ_JAOQJV010000001.1"/>
</dbReference>
<dbReference type="Proteomes" id="UP001207605">
    <property type="component" value="Unassembled WGS sequence"/>
</dbReference>
<evidence type="ECO:0000313" key="3">
    <source>
        <dbReference type="EMBL" id="MCU6698752.1"/>
    </source>
</evidence>
<feature type="region of interest" description="Disordered" evidence="1">
    <location>
        <begin position="55"/>
        <end position="77"/>
    </location>
</feature>
<comment type="caution">
    <text evidence="3">The sequence shown here is derived from an EMBL/GenBank/DDBJ whole genome shotgun (WGS) entry which is preliminary data.</text>
</comment>
<evidence type="ECO:0000256" key="2">
    <source>
        <dbReference type="SAM" id="Phobius"/>
    </source>
</evidence>
<evidence type="ECO:0000313" key="4">
    <source>
        <dbReference type="Proteomes" id="UP001207605"/>
    </source>
</evidence>
<organism evidence="3 4">
    <name type="scientific">Dorea ammoniilytica</name>
    <dbReference type="NCBI Taxonomy" id="2981788"/>
    <lineage>
        <taxon>Bacteria</taxon>
        <taxon>Bacillati</taxon>
        <taxon>Bacillota</taxon>
        <taxon>Clostridia</taxon>
        <taxon>Lachnospirales</taxon>
        <taxon>Lachnospiraceae</taxon>
        <taxon>Dorea</taxon>
    </lineage>
</organism>
<dbReference type="EMBL" id="JAOQJV010000001">
    <property type="protein sequence ID" value="MCU6698752.1"/>
    <property type="molecule type" value="Genomic_DNA"/>
</dbReference>
<evidence type="ECO:0000256" key="1">
    <source>
        <dbReference type="SAM" id="MobiDB-lite"/>
    </source>
</evidence>
<gene>
    <name evidence="3" type="ORF">OCV65_00640</name>
</gene>
<keyword evidence="2" id="KW-0812">Transmembrane</keyword>
<protein>
    <submittedName>
        <fullName evidence="3">Stage III sporulation protein AG</fullName>
    </submittedName>
</protein>
<feature type="transmembrane region" description="Helical" evidence="2">
    <location>
        <begin position="29"/>
        <end position="48"/>
    </location>
</feature>
<feature type="region of interest" description="Disordered" evidence="1">
    <location>
        <begin position="116"/>
        <end position="162"/>
    </location>
</feature>
<keyword evidence="2" id="KW-1133">Transmembrane helix</keyword>
<proteinExistence type="predicted"/>
<sequence>MEDKKQIPKIDWKKLVGKCKDLCHRKDRLLIILLTGILLLVIAVPFSGEGDAETGLMHSGKTKDPSDNTSNEMAGNGNAETYADYLEQKLAKVLSEVHGVGQTEVMITMASSSEKILGADSESESESVKESDSQGGSRSTIQSRSSQTAIYDGGGSSQGAPYVTKELTPEVAGVIVIAEGGDDPVAVENIIEAVQALFEIDTHKIKVMKRN</sequence>
<keyword evidence="4" id="KW-1185">Reference proteome</keyword>
<feature type="compositionally biased region" description="Low complexity" evidence="1">
    <location>
        <begin position="133"/>
        <end position="148"/>
    </location>
</feature>
<accession>A0ABT2S2T1</accession>